<accession>A0A6P1BG61</accession>
<organism evidence="1 2">
    <name type="scientific">Bradyrhizobium uaiense</name>
    <dbReference type="NCBI Taxonomy" id="2594946"/>
    <lineage>
        <taxon>Bacteria</taxon>
        <taxon>Pseudomonadati</taxon>
        <taxon>Pseudomonadota</taxon>
        <taxon>Alphaproteobacteria</taxon>
        <taxon>Hyphomicrobiales</taxon>
        <taxon>Nitrobacteraceae</taxon>
        <taxon>Bradyrhizobium</taxon>
    </lineage>
</organism>
<name>A0A6P1BG61_9BRAD</name>
<sequence length="95" mass="10506">MGRPNAFDGMMHEFCVKLGWCGCVKDGKRLHVSDFIPEIGPVAEDDFARWLITADGLDPDQLNGSELRLLEAVFVKHMGATVVDANKLRPGHRDA</sequence>
<evidence type="ECO:0000313" key="2">
    <source>
        <dbReference type="Proteomes" id="UP000468531"/>
    </source>
</evidence>
<gene>
    <name evidence="1" type="ORF">FNJ47_11720</name>
</gene>
<comment type="caution">
    <text evidence="1">The sequence shown here is derived from an EMBL/GenBank/DDBJ whole genome shotgun (WGS) entry which is preliminary data.</text>
</comment>
<proteinExistence type="predicted"/>
<dbReference type="RefSeq" id="WP_163153206.1">
    <property type="nucleotide sequence ID" value="NZ_VKHP01000035.1"/>
</dbReference>
<reference evidence="1 2" key="1">
    <citation type="journal article" date="2020" name="Arch. Microbiol.">
        <title>Bradyrhizobium uaiense sp. nov., a new highly efficient cowpea symbiont.</title>
        <authorList>
            <person name="Cabral Michel D."/>
            <person name="Azarias Guimaraes A."/>
            <person name="Martins da Costa E."/>
            <person name="Soares de Carvalho T."/>
            <person name="Balsanelli E."/>
            <person name="Willems A."/>
            <person name="Maltempi de Souza E."/>
            <person name="de Souza Moreira F.M."/>
        </authorList>
    </citation>
    <scope>NUCLEOTIDE SEQUENCE [LARGE SCALE GENOMIC DNA]</scope>
    <source>
        <strain evidence="1 2">UFLA 03-164</strain>
    </source>
</reference>
<dbReference type="AlphaFoldDB" id="A0A6P1BG61"/>
<dbReference type="Proteomes" id="UP000468531">
    <property type="component" value="Unassembled WGS sequence"/>
</dbReference>
<evidence type="ECO:0000313" key="1">
    <source>
        <dbReference type="EMBL" id="NEU96482.1"/>
    </source>
</evidence>
<protein>
    <submittedName>
        <fullName evidence="1">Uncharacterized protein</fullName>
    </submittedName>
</protein>
<dbReference type="EMBL" id="VKHP01000035">
    <property type="protein sequence ID" value="NEU96482.1"/>
    <property type="molecule type" value="Genomic_DNA"/>
</dbReference>
<keyword evidence="2" id="KW-1185">Reference proteome</keyword>